<dbReference type="PRINTS" id="PR00625">
    <property type="entry name" value="JDOMAIN"/>
</dbReference>
<dbReference type="AlphaFoldDB" id="A0A1X6PL03"/>
<proteinExistence type="predicted"/>
<dbReference type="FunFam" id="2.60.260.20:FF:000013">
    <property type="entry name" value="DnaJ subfamily B member 11"/>
    <property type="match status" value="1"/>
</dbReference>
<dbReference type="InterPro" id="IPR044713">
    <property type="entry name" value="DNJA1/2-like"/>
</dbReference>
<dbReference type="InterPro" id="IPR036869">
    <property type="entry name" value="J_dom_sf"/>
</dbReference>
<keyword evidence="2" id="KW-0677">Repeat</keyword>
<dbReference type="InterPro" id="IPR001305">
    <property type="entry name" value="HSP_DnaJ_Cys-rich_dom"/>
</dbReference>
<dbReference type="SUPFAM" id="SSF57938">
    <property type="entry name" value="DnaJ/Hsp40 cysteine-rich domain"/>
    <property type="match status" value="1"/>
</dbReference>
<dbReference type="InterPro" id="IPR001623">
    <property type="entry name" value="DnaJ_domain"/>
</dbReference>
<dbReference type="GO" id="GO:0051082">
    <property type="term" value="F:unfolded protein binding"/>
    <property type="evidence" value="ECO:0007669"/>
    <property type="project" value="InterPro"/>
</dbReference>
<dbReference type="InterPro" id="IPR002939">
    <property type="entry name" value="DnaJ_C"/>
</dbReference>
<dbReference type="CDD" id="cd06257">
    <property type="entry name" value="DnaJ"/>
    <property type="match status" value="1"/>
</dbReference>
<dbReference type="Gene3D" id="2.10.230.10">
    <property type="entry name" value="Heat shock protein DnaJ, cysteine-rich domain"/>
    <property type="match status" value="1"/>
</dbReference>
<dbReference type="InterPro" id="IPR036410">
    <property type="entry name" value="HSP_DnaJ_Cys-rich_dom_sf"/>
</dbReference>
<dbReference type="OrthoDB" id="550424at2759"/>
<dbReference type="PROSITE" id="PS50076">
    <property type="entry name" value="DNAJ_2"/>
    <property type="match status" value="1"/>
</dbReference>
<protein>
    <recommendedName>
        <fullName evidence="6">J domain-containing protein</fullName>
    </recommendedName>
</protein>
<dbReference type="SMART" id="SM00271">
    <property type="entry name" value="DnaJ"/>
    <property type="match status" value="1"/>
</dbReference>
<reference evidence="7 8" key="1">
    <citation type="submission" date="2017-03" db="EMBL/GenBank/DDBJ databases">
        <title>WGS assembly of Porphyra umbilicalis.</title>
        <authorList>
            <person name="Brawley S.H."/>
            <person name="Blouin N.A."/>
            <person name="Ficko-Blean E."/>
            <person name="Wheeler G.L."/>
            <person name="Lohr M."/>
            <person name="Goodson H.V."/>
            <person name="Jenkins J.W."/>
            <person name="Blaby-Haas C.E."/>
            <person name="Helliwell K.E."/>
            <person name="Chan C."/>
            <person name="Marriage T."/>
            <person name="Bhattacharya D."/>
            <person name="Klein A.S."/>
            <person name="Badis Y."/>
            <person name="Brodie J."/>
            <person name="Cao Y."/>
            <person name="Collen J."/>
            <person name="Dittami S.M."/>
            <person name="Gachon C.M."/>
            <person name="Green B.R."/>
            <person name="Karpowicz S."/>
            <person name="Kim J.W."/>
            <person name="Kudahl U."/>
            <person name="Lin S."/>
            <person name="Michel G."/>
            <person name="Mittag M."/>
            <person name="Olson B.J."/>
            <person name="Pangilinan J."/>
            <person name="Peng Y."/>
            <person name="Qiu H."/>
            <person name="Shu S."/>
            <person name="Singer J.T."/>
            <person name="Smith A.G."/>
            <person name="Sprecher B.N."/>
            <person name="Wagner V."/>
            <person name="Wang W."/>
            <person name="Wang Z.-Y."/>
            <person name="Yan J."/>
            <person name="Yarish C."/>
            <person name="Zoeuner-Riek S."/>
            <person name="Zhuang Y."/>
            <person name="Zou Y."/>
            <person name="Lindquist E.A."/>
            <person name="Grimwood J."/>
            <person name="Barry K."/>
            <person name="Rokhsar D.S."/>
            <person name="Schmutz J."/>
            <person name="Stiller J.W."/>
            <person name="Grossman A.R."/>
            <person name="Prochnik S.E."/>
        </authorList>
    </citation>
    <scope>NUCLEOTIDE SEQUENCE [LARGE SCALE GENOMIC DNA]</scope>
    <source>
        <strain evidence="7">4086291</strain>
    </source>
</reference>
<accession>A0A1X6PL03</accession>
<feature type="region of interest" description="Disordered" evidence="5">
    <location>
        <begin position="415"/>
        <end position="445"/>
    </location>
</feature>
<dbReference type="GO" id="GO:0030544">
    <property type="term" value="F:Hsp70 protein binding"/>
    <property type="evidence" value="ECO:0007669"/>
    <property type="project" value="InterPro"/>
</dbReference>
<sequence>MDSPSPSFASRRPVLRLPRGPAGPAHRRLLTRRRRAAGGGDVEVLRLRLCVGLLVLYLLLADRITAAHAASRDLYDVLGVAHSADASTIKRAFRKLSIKYHPDKNAGDKNSESAYVEITSAYEVLSNKQKRNVYDRYGHEGLKNNAGSGSGSGGGMDPFGDEEDGGFFDNFFGTGGGRHQRQQEARSPDMVIPLTVSLEAMYNGEVVQASRQRQVICSSWSDCESRCMTCGGTGYSVTTRRIGPGFIQQVRSSCLSCGGSGKIVTECSTCPHGQFEQAEQVLLIEIVRGAFDGQRVAFEEMADEVPGRVTGSLVFVVDEAPHQTFRRDGDDLHVRLPLTLAEALVGVDRSVTQLDGRAVSIKAAGVTKPLHKQRVAGQGMPRADGDSAGDLVVEFWVDFPEQLTDAQQEAVVQAFGAPPKASEAVGAAAPAADGEREANESKEEL</sequence>
<dbReference type="PROSITE" id="PS00636">
    <property type="entry name" value="DNAJ_1"/>
    <property type="match status" value="1"/>
</dbReference>
<dbReference type="Gene3D" id="1.10.287.110">
    <property type="entry name" value="DnaJ domain"/>
    <property type="match status" value="1"/>
</dbReference>
<dbReference type="GO" id="GO:0006457">
    <property type="term" value="P:protein folding"/>
    <property type="evidence" value="ECO:0007669"/>
    <property type="project" value="InterPro"/>
</dbReference>
<dbReference type="EMBL" id="KV918762">
    <property type="protein sequence ID" value="OSX81408.1"/>
    <property type="molecule type" value="Genomic_DNA"/>
</dbReference>
<organism evidence="7 8">
    <name type="scientific">Porphyra umbilicalis</name>
    <name type="common">Purple laver</name>
    <name type="synonym">Red alga</name>
    <dbReference type="NCBI Taxonomy" id="2786"/>
    <lineage>
        <taxon>Eukaryota</taxon>
        <taxon>Rhodophyta</taxon>
        <taxon>Bangiophyceae</taxon>
        <taxon>Bangiales</taxon>
        <taxon>Bangiaceae</taxon>
        <taxon>Porphyra</taxon>
    </lineage>
</organism>
<keyword evidence="4" id="KW-0862">Zinc</keyword>
<keyword evidence="1" id="KW-0479">Metal-binding</keyword>
<dbReference type="InterPro" id="IPR008971">
    <property type="entry name" value="HSP40/DnaJ_pept-bd"/>
</dbReference>
<evidence type="ECO:0000313" key="7">
    <source>
        <dbReference type="EMBL" id="OSX81408.1"/>
    </source>
</evidence>
<evidence type="ECO:0000256" key="4">
    <source>
        <dbReference type="ARBA" id="ARBA00022833"/>
    </source>
</evidence>
<evidence type="ECO:0000256" key="1">
    <source>
        <dbReference type="ARBA" id="ARBA00022723"/>
    </source>
</evidence>
<dbReference type="SUPFAM" id="SSF46565">
    <property type="entry name" value="Chaperone J-domain"/>
    <property type="match status" value="1"/>
</dbReference>
<evidence type="ECO:0000313" key="8">
    <source>
        <dbReference type="Proteomes" id="UP000218209"/>
    </source>
</evidence>
<dbReference type="Proteomes" id="UP000218209">
    <property type="component" value="Unassembled WGS sequence"/>
</dbReference>
<dbReference type="GO" id="GO:0008270">
    <property type="term" value="F:zinc ion binding"/>
    <property type="evidence" value="ECO:0007669"/>
    <property type="project" value="UniProtKB-KW"/>
</dbReference>
<keyword evidence="8" id="KW-1185">Reference proteome</keyword>
<dbReference type="Pfam" id="PF01556">
    <property type="entry name" value="DnaJ_C"/>
    <property type="match status" value="1"/>
</dbReference>
<evidence type="ECO:0000256" key="3">
    <source>
        <dbReference type="ARBA" id="ARBA00022771"/>
    </source>
</evidence>
<feature type="compositionally biased region" description="Low complexity" evidence="5">
    <location>
        <begin position="417"/>
        <end position="432"/>
    </location>
</feature>
<dbReference type="CDD" id="cd10719">
    <property type="entry name" value="DnaJ_zf"/>
    <property type="match status" value="1"/>
</dbReference>
<feature type="region of interest" description="Disordered" evidence="5">
    <location>
        <begin position="1"/>
        <end position="26"/>
    </location>
</feature>
<name>A0A1X6PL03_PORUM</name>
<evidence type="ECO:0000259" key="6">
    <source>
        <dbReference type="PROSITE" id="PS50076"/>
    </source>
</evidence>
<dbReference type="SUPFAM" id="SSF49493">
    <property type="entry name" value="HSP40/DnaJ peptide-binding domain"/>
    <property type="match status" value="2"/>
</dbReference>
<dbReference type="CDD" id="cd10747">
    <property type="entry name" value="DnaJ_C"/>
    <property type="match status" value="1"/>
</dbReference>
<feature type="domain" description="J" evidence="6">
    <location>
        <begin position="73"/>
        <end position="138"/>
    </location>
</feature>
<dbReference type="PANTHER" id="PTHR43888">
    <property type="entry name" value="DNAJ-LIKE-2, ISOFORM A-RELATED"/>
    <property type="match status" value="1"/>
</dbReference>
<dbReference type="Pfam" id="PF00226">
    <property type="entry name" value="DnaJ"/>
    <property type="match status" value="1"/>
</dbReference>
<dbReference type="InterPro" id="IPR018253">
    <property type="entry name" value="DnaJ_domain_CS"/>
</dbReference>
<evidence type="ECO:0000256" key="2">
    <source>
        <dbReference type="ARBA" id="ARBA00022737"/>
    </source>
</evidence>
<gene>
    <name evidence="7" type="ORF">BU14_0021s0013</name>
</gene>
<dbReference type="Gene3D" id="2.60.260.20">
    <property type="entry name" value="Urease metallochaperone UreE, N-terminal domain"/>
    <property type="match status" value="2"/>
</dbReference>
<keyword evidence="3" id="KW-0863">Zinc-finger</keyword>
<feature type="compositionally biased region" description="Basic and acidic residues" evidence="5">
    <location>
        <begin position="433"/>
        <end position="445"/>
    </location>
</feature>
<evidence type="ECO:0000256" key="5">
    <source>
        <dbReference type="SAM" id="MobiDB-lite"/>
    </source>
</evidence>